<dbReference type="EMBL" id="JADGJW010000352">
    <property type="protein sequence ID" value="KAJ3219104.1"/>
    <property type="molecule type" value="Genomic_DNA"/>
</dbReference>
<dbReference type="GO" id="GO:0006508">
    <property type="term" value="P:proteolysis"/>
    <property type="evidence" value="ECO:0007669"/>
    <property type="project" value="UniProtKB-KW"/>
</dbReference>
<evidence type="ECO:0000256" key="9">
    <source>
        <dbReference type="SAM" id="MobiDB-lite"/>
    </source>
</evidence>
<evidence type="ECO:0000256" key="3">
    <source>
        <dbReference type="ARBA" id="ARBA00022723"/>
    </source>
</evidence>
<feature type="signal peptide" evidence="10">
    <location>
        <begin position="1"/>
        <end position="18"/>
    </location>
</feature>
<keyword evidence="3" id="KW-0479">Metal-binding</keyword>
<evidence type="ECO:0000256" key="6">
    <source>
        <dbReference type="ARBA" id="ARBA00022833"/>
    </source>
</evidence>
<evidence type="ECO:0000256" key="7">
    <source>
        <dbReference type="ARBA" id="ARBA00023049"/>
    </source>
</evidence>
<dbReference type="GO" id="GO:0008237">
    <property type="term" value="F:metallopeptidase activity"/>
    <property type="evidence" value="ECO:0007669"/>
    <property type="project" value="UniProtKB-KW"/>
</dbReference>
<keyword evidence="6" id="KW-0862">Zinc</keyword>
<keyword evidence="8" id="KW-1015">Disulfide bond</keyword>
<reference evidence="12" key="1">
    <citation type="submission" date="2020-05" db="EMBL/GenBank/DDBJ databases">
        <title>Phylogenomic resolution of chytrid fungi.</title>
        <authorList>
            <person name="Stajich J.E."/>
            <person name="Amses K."/>
            <person name="Simmons R."/>
            <person name="Seto K."/>
            <person name="Myers J."/>
            <person name="Bonds A."/>
            <person name="Quandt C.A."/>
            <person name="Barry K."/>
            <person name="Liu P."/>
            <person name="Grigoriev I."/>
            <person name="Longcore J.E."/>
            <person name="James T.Y."/>
        </authorList>
    </citation>
    <scope>NUCLEOTIDE SEQUENCE</scope>
    <source>
        <strain evidence="12">JEL0476</strain>
    </source>
</reference>
<name>A0AAD5U375_9FUNG</name>
<keyword evidence="2" id="KW-0645">Protease</keyword>
<evidence type="ECO:0000256" key="4">
    <source>
        <dbReference type="ARBA" id="ARBA00022729"/>
    </source>
</evidence>
<keyword evidence="4 10" id="KW-0732">Signal</keyword>
<evidence type="ECO:0000256" key="10">
    <source>
        <dbReference type="SAM" id="SignalP"/>
    </source>
</evidence>
<evidence type="ECO:0000256" key="5">
    <source>
        <dbReference type="ARBA" id="ARBA00022801"/>
    </source>
</evidence>
<feature type="region of interest" description="Disordered" evidence="9">
    <location>
        <begin position="249"/>
        <end position="272"/>
    </location>
</feature>
<dbReference type="Gene3D" id="3.40.390.10">
    <property type="entry name" value="Collagenase (Catalytic Domain)"/>
    <property type="match status" value="1"/>
</dbReference>
<dbReference type="PANTHER" id="PTHR47466:SF1">
    <property type="entry name" value="METALLOPROTEASE MEP1 (AFU_ORTHOLOGUE AFUA_1G07730)-RELATED"/>
    <property type="match status" value="1"/>
</dbReference>
<gene>
    <name evidence="12" type="ORF">HK099_004817</name>
</gene>
<sequence length="323" mass="36753">MKFATVFLSSILSAFTIAELVHLPDVIIPKDPNYKQPPSSFAKFDAKKQAAHQCATQNILNALPNGFASTSRRLKNDYYTSPAVLSNLTAAETVNAPIHKEVQVYLNIMHLENGEGNYDDQVFWKQIDLLNAHFQGTGFTFNWVGVRRIQDNGYYYNLQAGSDAEKQMKETFYMGDKKVLNFYTGNFAQYNGWATFPHDYNYWQKRDGVCLHRDVLPGGKRENYNNGITGVHEVGHWLGLYHTFQNGCNPPGDEIDSTPPNPDPTHNDPNFFNTNGCPRNRDSCIGGIKVDVSNIMDYSWCRDHFNTDQLQRTMDVWWATRGA</sequence>
<keyword evidence="13" id="KW-1185">Reference proteome</keyword>
<comment type="caution">
    <text evidence="12">The sequence shown here is derived from an EMBL/GenBank/DDBJ whole genome shotgun (WGS) entry which is preliminary data.</text>
</comment>
<dbReference type="Proteomes" id="UP001211065">
    <property type="component" value="Unassembled WGS sequence"/>
</dbReference>
<dbReference type="InterPro" id="IPR024079">
    <property type="entry name" value="MetalloPept_cat_dom_sf"/>
</dbReference>
<organism evidence="12 13">
    <name type="scientific">Clydaea vesicula</name>
    <dbReference type="NCBI Taxonomy" id="447962"/>
    <lineage>
        <taxon>Eukaryota</taxon>
        <taxon>Fungi</taxon>
        <taxon>Fungi incertae sedis</taxon>
        <taxon>Chytridiomycota</taxon>
        <taxon>Chytridiomycota incertae sedis</taxon>
        <taxon>Chytridiomycetes</taxon>
        <taxon>Lobulomycetales</taxon>
        <taxon>Lobulomycetaceae</taxon>
        <taxon>Clydaea</taxon>
    </lineage>
</organism>
<comment type="similarity">
    <text evidence="1">Belongs to the peptidase M43B family.</text>
</comment>
<dbReference type="SUPFAM" id="SSF55486">
    <property type="entry name" value="Metalloproteases ('zincins'), catalytic domain"/>
    <property type="match status" value="1"/>
</dbReference>
<dbReference type="Pfam" id="PF05572">
    <property type="entry name" value="Peptidase_M43"/>
    <property type="match status" value="1"/>
</dbReference>
<evidence type="ECO:0000256" key="2">
    <source>
        <dbReference type="ARBA" id="ARBA00022670"/>
    </source>
</evidence>
<evidence type="ECO:0000313" key="13">
    <source>
        <dbReference type="Proteomes" id="UP001211065"/>
    </source>
</evidence>
<dbReference type="AlphaFoldDB" id="A0AAD5U375"/>
<feature type="chain" id="PRO_5042145681" description="Peptidase M43 pregnancy-associated plasma-A domain-containing protein" evidence="10">
    <location>
        <begin position="19"/>
        <end position="323"/>
    </location>
</feature>
<evidence type="ECO:0000313" key="12">
    <source>
        <dbReference type="EMBL" id="KAJ3219104.1"/>
    </source>
</evidence>
<evidence type="ECO:0000256" key="1">
    <source>
        <dbReference type="ARBA" id="ARBA00008721"/>
    </source>
</evidence>
<feature type="domain" description="Peptidase M43 pregnancy-associated plasma-A" evidence="11">
    <location>
        <begin position="223"/>
        <end position="315"/>
    </location>
</feature>
<dbReference type="GO" id="GO:0046872">
    <property type="term" value="F:metal ion binding"/>
    <property type="evidence" value="ECO:0007669"/>
    <property type="project" value="UniProtKB-KW"/>
</dbReference>
<dbReference type="PANTHER" id="PTHR47466">
    <property type="match status" value="1"/>
</dbReference>
<dbReference type="InterPro" id="IPR008754">
    <property type="entry name" value="Peptidase_M43"/>
</dbReference>
<keyword evidence="7" id="KW-0482">Metalloprotease</keyword>
<proteinExistence type="inferred from homology"/>
<protein>
    <recommendedName>
        <fullName evidence="11">Peptidase M43 pregnancy-associated plasma-A domain-containing protein</fullName>
    </recommendedName>
</protein>
<keyword evidence="5" id="KW-0378">Hydrolase</keyword>
<evidence type="ECO:0000256" key="8">
    <source>
        <dbReference type="ARBA" id="ARBA00023157"/>
    </source>
</evidence>
<accession>A0AAD5U375</accession>
<evidence type="ECO:0000259" key="11">
    <source>
        <dbReference type="Pfam" id="PF05572"/>
    </source>
</evidence>